<dbReference type="Gene3D" id="3.40.50.150">
    <property type="entry name" value="Vaccinia Virus protein VP39"/>
    <property type="match status" value="1"/>
</dbReference>
<evidence type="ECO:0000259" key="1">
    <source>
        <dbReference type="Pfam" id="PF13649"/>
    </source>
</evidence>
<name>A0A1G2FXI5_9BACT</name>
<dbReference type="InterPro" id="IPR029063">
    <property type="entry name" value="SAM-dependent_MTases_sf"/>
</dbReference>
<comment type="caution">
    <text evidence="2">The sequence shown here is derived from an EMBL/GenBank/DDBJ whole genome shotgun (WGS) entry which is preliminary data.</text>
</comment>
<dbReference type="Proteomes" id="UP000176700">
    <property type="component" value="Unassembled WGS sequence"/>
</dbReference>
<dbReference type="EMBL" id="MHNI01000013">
    <property type="protein sequence ID" value="OGZ42794.1"/>
    <property type="molecule type" value="Genomic_DNA"/>
</dbReference>
<evidence type="ECO:0000313" key="2">
    <source>
        <dbReference type="EMBL" id="OGZ42794.1"/>
    </source>
</evidence>
<protein>
    <recommendedName>
        <fullName evidence="1">Methyltransferase domain-containing protein</fullName>
    </recommendedName>
</protein>
<organism evidence="2 3">
    <name type="scientific">Candidatus Ryanbacteria bacterium RIFCSPHIGHO2_01_45_13</name>
    <dbReference type="NCBI Taxonomy" id="1802112"/>
    <lineage>
        <taxon>Bacteria</taxon>
        <taxon>Candidatus Ryaniibacteriota</taxon>
    </lineage>
</organism>
<dbReference type="InterPro" id="IPR041698">
    <property type="entry name" value="Methyltransf_25"/>
</dbReference>
<dbReference type="SUPFAM" id="SSF53335">
    <property type="entry name" value="S-adenosyl-L-methionine-dependent methyltransferases"/>
    <property type="match status" value="1"/>
</dbReference>
<dbReference type="AlphaFoldDB" id="A0A1G2FXI5"/>
<evidence type="ECO:0000313" key="3">
    <source>
        <dbReference type="Proteomes" id="UP000176700"/>
    </source>
</evidence>
<proteinExistence type="predicted"/>
<dbReference type="PANTHER" id="PTHR43591">
    <property type="entry name" value="METHYLTRANSFERASE"/>
    <property type="match status" value="1"/>
</dbReference>
<accession>A0A1G2FXI5</accession>
<reference evidence="2 3" key="1">
    <citation type="journal article" date="2016" name="Nat. Commun.">
        <title>Thousands of microbial genomes shed light on interconnected biogeochemical processes in an aquifer system.</title>
        <authorList>
            <person name="Anantharaman K."/>
            <person name="Brown C.T."/>
            <person name="Hug L.A."/>
            <person name="Sharon I."/>
            <person name="Castelle C.J."/>
            <person name="Probst A.J."/>
            <person name="Thomas B.C."/>
            <person name="Singh A."/>
            <person name="Wilkins M.J."/>
            <person name="Karaoz U."/>
            <person name="Brodie E.L."/>
            <person name="Williams K.H."/>
            <person name="Hubbard S.S."/>
            <person name="Banfield J.F."/>
        </authorList>
    </citation>
    <scope>NUCLEOTIDE SEQUENCE [LARGE SCALE GENOMIC DNA]</scope>
</reference>
<dbReference type="CDD" id="cd02440">
    <property type="entry name" value="AdoMet_MTases"/>
    <property type="match status" value="1"/>
</dbReference>
<gene>
    <name evidence="2" type="ORF">A2W41_00530</name>
</gene>
<feature type="domain" description="Methyltransferase" evidence="1">
    <location>
        <begin position="77"/>
        <end position="171"/>
    </location>
</feature>
<dbReference type="Pfam" id="PF13649">
    <property type="entry name" value="Methyltransf_25"/>
    <property type="match status" value="1"/>
</dbReference>
<sequence>MVFNFGGKNEWLDCAHHKLAVSHFGGRKFFMNSDTITEIVKRGYTDKEVAKHYGSVTEIWPEEKFIFDKFFKNVGHILDIGCGGGRTSFYLASLGNKVTAIDLSPPLIEAAKQRLAKEPANIEFYVKDAQHLDYSGNHFDGIIFSFNGIGYIARAEGKIKFLKEVRRILKQDKFFFFTAHNLWSVNAYFLGNILRVTKIFFSKLFHINIREKEYGEKYDDAPNIEVPYIDIKPKKKWDKIIKQTEFKVAYFNSKYGIRDKRLFSVFKDYSGTSNYLFFVLKK</sequence>